<comment type="caution">
    <text evidence="1">The sequence shown here is derived from an EMBL/GenBank/DDBJ whole genome shotgun (WGS) entry which is preliminary data.</text>
</comment>
<protein>
    <submittedName>
        <fullName evidence="1">Uncharacterized protein</fullName>
    </submittedName>
</protein>
<accession>A0A2I1HXQ0</accession>
<organism evidence="1 2">
    <name type="scientific">Schaalia odontolytica</name>
    <dbReference type="NCBI Taxonomy" id="1660"/>
    <lineage>
        <taxon>Bacteria</taxon>
        <taxon>Bacillati</taxon>
        <taxon>Actinomycetota</taxon>
        <taxon>Actinomycetes</taxon>
        <taxon>Actinomycetales</taxon>
        <taxon>Actinomycetaceae</taxon>
        <taxon>Schaalia</taxon>
    </lineage>
</organism>
<dbReference type="Proteomes" id="UP000234198">
    <property type="component" value="Unassembled WGS sequence"/>
</dbReference>
<evidence type="ECO:0000313" key="1">
    <source>
        <dbReference type="EMBL" id="PKY63661.1"/>
    </source>
</evidence>
<dbReference type="EMBL" id="PKKM01000020">
    <property type="protein sequence ID" value="PKY63661.1"/>
    <property type="molecule type" value="Genomic_DNA"/>
</dbReference>
<reference evidence="1 2" key="1">
    <citation type="submission" date="2017-12" db="EMBL/GenBank/DDBJ databases">
        <title>Phylogenetic diversity of female urinary microbiome.</title>
        <authorList>
            <person name="Thomas-White K."/>
            <person name="Wolfe A.J."/>
        </authorList>
    </citation>
    <scope>NUCLEOTIDE SEQUENCE [LARGE SCALE GENOMIC DNA]</scope>
    <source>
        <strain evidence="1 2">UMB0018</strain>
    </source>
</reference>
<evidence type="ECO:0000313" key="2">
    <source>
        <dbReference type="Proteomes" id="UP000234198"/>
    </source>
</evidence>
<dbReference type="AlphaFoldDB" id="A0A2I1HXQ0"/>
<sequence>MVICVEFCPILAEFFDIPWPNWLLLFFVVVDIHEVLHGTWRPVGIVSQCTFRIYYVIKTVTS</sequence>
<proteinExistence type="predicted"/>
<gene>
    <name evidence="1" type="ORF">CYJ22_09860</name>
</gene>
<name>A0A2I1HXQ0_9ACTO</name>